<evidence type="ECO:0000313" key="4">
    <source>
        <dbReference type="Proteomes" id="UP001372834"/>
    </source>
</evidence>
<feature type="coiled-coil region" evidence="1">
    <location>
        <begin position="62"/>
        <end position="92"/>
    </location>
</feature>
<evidence type="ECO:0000313" key="3">
    <source>
        <dbReference type="EMBL" id="KAK6642502.1"/>
    </source>
</evidence>
<proteinExistence type="predicted"/>
<dbReference type="AlphaFoldDB" id="A0AAN8SAH5"/>
<evidence type="ECO:0000256" key="1">
    <source>
        <dbReference type="SAM" id="Coils"/>
    </source>
</evidence>
<dbReference type="EMBL" id="JAWJWE010000002">
    <property type="protein sequence ID" value="KAK6642502.1"/>
    <property type="molecule type" value="Genomic_DNA"/>
</dbReference>
<comment type="caution">
    <text evidence="3">The sequence shown here is derived from an EMBL/GenBank/DDBJ whole genome shotgun (WGS) entry which is preliminary data.</text>
</comment>
<feature type="compositionally biased region" description="Polar residues" evidence="2">
    <location>
        <begin position="201"/>
        <end position="211"/>
    </location>
</feature>
<feature type="region of interest" description="Disordered" evidence="2">
    <location>
        <begin position="157"/>
        <end position="266"/>
    </location>
</feature>
<feature type="compositionally biased region" description="Low complexity" evidence="2">
    <location>
        <begin position="167"/>
        <end position="184"/>
    </location>
</feature>
<evidence type="ECO:0000256" key="2">
    <source>
        <dbReference type="SAM" id="MobiDB-lite"/>
    </source>
</evidence>
<feature type="compositionally biased region" description="Low complexity" evidence="2">
    <location>
        <begin position="212"/>
        <end position="257"/>
    </location>
</feature>
<accession>A0AAN8SAH5</accession>
<organism evidence="3 4">
    <name type="scientific">Polyplax serrata</name>
    <name type="common">Common mouse louse</name>
    <dbReference type="NCBI Taxonomy" id="468196"/>
    <lineage>
        <taxon>Eukaryota</taxon>
        <taxon>Metazoa</taxon>
        <taxon>Ecdysozoa</taxon>
        <taxon>Arthropoda</taxon>
        <taxon>Hexapoda</taxon>
        <taxon>Insecta</taxon>
        <taxon>Pterygota</taxon>
        <taxon>Neoptera</taxon>
        <taxon>Paraneoptera</taxon>
        <taxon>Psocodea</taxon>
        <taxon>Troctomorpha</taxon>
        <taxon>Phthiraptera</taxon>
        <taxon>Anoplura</taxon>
        <taxon>Polyplacidae</taxon>
        <taxon>Polyplax</taxon>
    </lineage>
</organism>
<protein>
    <submittedName>
        <fullName evidence="3">Uncharacterized protein</fullName>
    </submittedName>
</protein>
<dbReference type="Proteomes" id="UP001372834">
    <property type="component" value="Unassembled WGS sequence"/>
</dbReference>
<reference evidence="3 4" key="1">
    <citation type="submission" date="2023-10" db="EMBL/GenBank/DDBJ databases">
        <title>Genomes of two closely related lineages of the louse Polyplax serrata with different host specificities.</title>
        <authorList>
            <person name="Martinu J."/>
            <person name="Tarabai H."/>
            <person name="Stefka J."/>
            <person name="Hypsa V."/>
        </authorList>
    </citation>
    <scope>NUCLEOTIDE SEQUENCE [LARGE SCALE GENOMIC DNA]</scope>
    <source>
        <strain evidence="3">HR10_N</strain>
    </source>
</reference>
<keyword evidence="1" id="KW-0175">Coiled coil</keyword>
<name>A0AAN8SAH5_POLSC</name>
<gene>
    <name evidence="3" type="ORF">RUM43_004004</name>
</gene>
<sequence>MKLQVIWKLVNVLKKKIKLQCDETRAAETNDQGQEVDYYDIIYRFLGLVPGDLQENFSRPPKNENDEKIRKLEEQLAELKNLEKNKRDMINVLLDVMANLSKNLTNLRSDPKRNSDMIAQISLFSSQMILTLNGYREELKTYSNKIDETTKELEELKKNGGGHTTGSDSNNSSSSNDARINNNIEQKSNLTDTLPFLRMMTRTQDQPSSWIVTPPTATPTTATPSTTTPSTTTTTTTTPSTTTPPATTTVFTFAPSSTSPPTPPAQQVLNSAGLETTTATPVPSATNPLLVTQSPFPAVPNLIPILGSIQPNIFSYWSTMLNERISSILGFVKNVAYSILNKLPDAGTLKLPTNTDVTLPNYIKPMP</sequence>